<sequence length="318" mass="37000">MLKNIKFKILNRNIALLFFIAIFIVIMALFWKSDLNTIDFKNQEEIEDFFTYKNDNFFVISGHRGGEMKNYPENSIYTIKKVLEKNPAIFEVDAHLTKDNIPVMIHDATLDRTTTCIGKIKDFTLNEIKKCKLKDKKGNITNYNIDTLEDMIVWAKGKTIINLDVKDVSAKQKIDLVNKHNAFTSTIFTVHNAKQALEFYNLDKRTIFSAWILDEKSFLEYKSSGIPWKNIAIAYVGYKITDENKKLKDLLHNEDVMTMIAAAPIYDKIKDKKDRYTSYQNIIKEGFDILETDYPIDVAKALKSLEQTNTTKQQYINR</sequence>
<dbReference type="Proteomes" id="UP000092987">
    <property type="component" value="Unassembled WGS sequence"/>
</dbReference>
<keyword evidence="1" id="KW-0812">Transmembrane</keyword>
<dbReference type="Pfam" id="PF03009">
    <property type="entry name" value="GDPD"/>
    <property type="match status" value="1"/>
</dbReference>
<dbReference type="InterPro" id="IPR017946">
    <property type="entry name" value="PLC-like_Pdiesterase_TIM-brl"/>
</dbReference>
<reference evidence="3 4" key="1">
    <citation type="submission" date="2015-10" db="EMBL/GenBank/DDBJ databases">
        <authorList>
            <person name="Rovetto F.F."/>
            <person name="Cocolin L.L."/>
            <person name="Illeghems K.K."/>
            <person name="Van Nieuwerbuegh F.F."/>
            <person name="Houf K.K."/>
        </authorList>
    </citation>
    <scope>NUCLEOTIDE SEQUENCE [LARGE SCALE GENOMIC DNA]</scope>
    <source>
        <strain evidence="3 4">LMG 24486</strain>
    </source>
</reference>
<keyword evidence="1" id="KW-1133">Transmembrane helix</keyword>
<evidence type="ECO:0000313" key="4">
    <source>
        <dbReference type="Proteomes" id="UP000092987"/>
    </source>
</evidence>
<evidence type="ECO:0000259" key="2">
    <source>
        <dbReference type="PROSITE" id="PS51704"/>
    </source>
</evidence>
<feature type="transmembrane region" description="Helical" evidence="1">
    <location>
        <begin position="12"/>
        <end position="31"/>
    </location>
</feature>
<dbReference type="SUPFAM" id="SSF51695">
    <property type="entry name" value="PLC-like phosphodiesterases"/>
    <property type="match status" value="1"/>
</dbReference>
<feature type="domain" description="GP-PDE" evidence="2">
    <location>
        <begin position="58"/>
        <end position="302"/>
    </location>
</feature>
<evidence type="ECO:0000313" key="3">
    <source>
        <dbReference type="EMBL" id="OCL95923.1"/>
    </source>
</evidence>
<evidence type="ECO:0000256" key="1">
    <source>
        <dbReference type="SAM" id="Phobius"/>
    </source>
</evidence>
<gene>
    <name evidence="3" type="ORF">AA347_01412</name>
</gene>
<keyword evidence="4" id="KW-1185">Reference proteome</keyword>
<organism evidence="3 4">
    <name type="scientific">Aliarcobacter thereius LMG 24486</name>
    <dbReference type="NCBI Taxonomy" id="1032240"/>
    <lineage>
        <taxon>Bacteria</taxon>
        <taxon>Pseudomonadati</taxon>
        <taxon>Campylobacterota</taxon>
        <taxon>Epsilonproteobacteria</taxon>
        <taxon>Campylobacterales</taxon>
        <taxon>Arcobacteraceae</taxon>
        <taxon>Aliarcobacter</taxon>
    </lineage>
</organism>
<dbReference type="CDD" id="cd08566">
    <property type="entry name" value="GDPD_AtGDE_like"/>
    <property type="match status" value="1"/>
</dbReference>
<accession>A0A1C7WRL5</accession>
<protein>
    <submittedName>
        <fullName evidence="3">Cytoplasmic glycerophosphodiester phosphodiesterase</fullName>
    </submittedName>
</protein>
<dbReference type="RefSeq" id="WP_083202022.1">
    <property type="nucleotide sequence ID" value="NZ_CP035926.1"/>
</dbReference>
<dbReference type="InterPro" id="IPR030395">
    <property type="entry name" value="GP_PDE_dom"/>
</dbReference>
<dbReference type="EMBL" id="LLKQ01000001">
    <property type="protein sequence ID" value="OCL95923.1"/>
    <property type="molecule type" value="Genomic_DNA"/>
</dbReference>
<dbReference type="PANTHER" id="PTHR46320:SF1">
    <property type="entry name" value="GLYCEROPHOSPHODIESTER PHOSPHODIESTERASE 1"/>
    <property type="match status" value="1"/>
</dbReference>
<comment type="caution">
    <text evidence="3">The sequence shown here is derived from an EMBL/GenBank/DDBJ whole genome shotgun (WGS) entry which is preliminary data.</text>
</comment>
<name>A0A1C7WRL5_9BACT</name>
<dbReference type="PROSITE" id="PS51704">
    <property type="entry name" value="GP_PDE"/>
    <property type="match status" value="1"/>
</dbReference>
<dbReference type="PANTHER" id="PTHR46320">
    <property type="entry name" value="GLYCEROPHOSPHODIESTER PHOSPHODIESTERASE 1"/>
    <property type="match status" value="1"/>
</dbReference>
<dbReference type="Gene3D" id="3.20.20.190">
    <property type="entry name" value="Phosphatidylinositol (PI) phosphodiesterase"/>
    <property type="match status" value="1"/>
</dbReference>
<keyword evidence="1" id="KW-0472">Membrane</keyword>
<proteinExistence type="predicted"/>